<keyword evidence="2" id="KW-0560">Oxidoreductase</keyword>
<keyword evidence="5" id="KW-1185">Reference proteome</keyword>
<dbReference type="PROSITE" id="PS01162">
    <property type="entry name" value="QOR_ZETA_CRYSTAL"/>
    <property type="match status" value="1"/>
</dbReference>
<dbReference type="Gene3D" id="3.90.180.10">
    <property type="entry name" value="Medium-chain alcohol dehydrogenases, catalytic domain"/>
    <property type="match status" value="1"/>
</dbReference>
<name>A0ABW0QWZ8_9BACL</name>
<dbReference type="PANTHER" id="PTHR48106:SF13">
    <property type="entry name" value="QUINONE OXIDOREDUCTASE-RELATED"/>
    <property type="match status" value="1"/>
</dbReference>
<dbReference type="Pfam" id="PF00107">
    <property type="entry name" value="ADH_zinc_N"/>
    <property type="match status" value="1"/>
</dbReference>
<dbReference type="SMART" id="SM00829">
    <property type="entry name" value="PKS_ER"/>
    <property type="match status" value="1"/>
</dbReference>
<feature type="domain" description="Enoyl reductase (ER)" evidence="3">
    <location>
        <begin position="10"/>
        <end position="320"/>
    </location>
</feature>
<dbReference type="InterPro" id="IPR036291">
    <property type="entry name" value="NAD(P)-bd_dom_sf"/>
</dbReference>
<dbReference type="EMBL" id="JBHSNC010000024">
    <property type="protein sequence ID" value="MFC5529499.1"/>
    <property type="molecule type" value="Genomic_DNA"/>
</dbReference>
<dbReference type="InterPro" id="IPR013149">
    <property type="entry name" value="ADH-like_C"/>
</dbReference>
<evidence type="ECO:0000256" key="2">
    <source>
        <dbReference type="ARBA" id="ARBA00023002"/>
    </source>
</evidence>
<sequence length="322" mass="34779">MKALTFEQFGGPEVLHVREIADPQIQVDSVIVRMQAIGLNFADIYRRRGNYHLAGKVPYILGYEGAGIIEQVGEGVKAFAVGDRVGFADVAHANAERVLVPADRLIPLPGGISFEQAAAVLLQGLTAHYLANDSYPVKRSDEVLVHAAAGGVGQLLVQLCKSKGARVLGLTSSAEKREFALKAGADQVLLYDSDWVSDARDWSTGGSGVDVVYDSVGSTLMDSFEATRTKGAVVFYGMAGGDPPPVDPRMLMDSSKTLTGGDLWNHVTTHQDRVRRASSLFADMLAMKLRLEPPKLFPLSEGAEAHRYMESRRSIGKILLIP</sequence>
<protein>
    <submittedName>
        <fullName evidence="4">Quinone oxidoreductase family protein</fullName>
    </submittedName>
</protein>
<organism evidence="4 5">
    <name type="scientific">Cohnella yongneupensis</name>
    <dbReference type="NCBI Taxonomy" id="425006"/>
    <lineage>
        <taxon>Bacteria</taxon>
        <taxon>Bacillati</taxon>
        <taxon>Bacillota</taxon>
        <taxon>Bacilli</taxon>
        <taxon>Bacillales</taxon>
        <taxon>Paenibacillaceae</taxon>
        <taxon>Cohnella</taxon>
    </lineage>
</organism>
<comment type="caution">
    <text evidence="4">The sequence shown here is derived from an EMBL/GenBank/DDBJ whole genome shotgun (WGS) entry which is preliminary data.</text>
</comment>
<accession>A0ABW0QWZ8</accession>
<evidence type="ECO:0000259" key="3">
    <source>
        <dbReference type="SMART" id="SM00829"/>
    </source>
</evidence>
<dbReference type="Pfam" id="PF08240">
    <property type="entry name" value="ADH_N"/>
    <property type="match status" value="1"/>
</dbReference>
<dbReference type="Gene3D" id="3.40.50.720">
    <property type="entry name" value="NAD(P)-binding Rossmann-like Domain"/>
    <property type="match status" value="1"/>
</dbReference>
<dbReference type="Proteomes" id="UP001596108">
    <property type="component" value="Unassembled WGS sequence"/>
</dbReference>
<dbReference type="SUPFAM" id="SSF50129">
    <property type="entry name" value="GroES-like"/>
    <property type="match status" value="1"/>
</dbReference>
<dbReference type="InterPro" id="IPR011032">
    <property type="entry name" value="GroES-like_sf"/>
</dbReference>
<dbReference type="SUPFAM" id="SSF51735">
    <property type="entry name" value="NAD(P)-binding Rossmann-fold domains"/>
    <property type="match status" value="1"/>
</dbReference>
<evidence type="ECO:0000313" key="5">
    <source>
        <dbReference type="Proteomes" id="UP001596108"/>
    </source>
</evidence>
<dbReference type="CDD" id="cd05286">
    <property type="entry name" value="QOR2"/>
    <property type="match status" value="1"/>
</dbReference>
<keyword evidence="1" id="KW-0521">NADP</keyword>
<reference evidence="5" key="1">
    <citation type="journal article" date="2019" name="Int. J. Syst. Evol. Microbiol.">
        <title>The Global Catalogue of Microorganisms (GCM) 10K type strain sequencing project: providing services to taxonomists for standard genome sequencing and annotation.</title>
        <authorList>
            <consortium name="The Broad Institute Genomics Platform"/>
            <consortium name="The Broad Institute Genome Sequencing Center for Infectious Disease"/>
            <person name="Wu L."/>
            <person name="Ma J."/>
        </authorList>
    </citation>
    <scope>NUCLEOTIDE SEQUENCE [LARGE SCALE GENOMIC DNA]</scope>
    <source>
        <strain evidence="5">CGMCC 1.18578</strain>
    </source>
</reference>
<dbReference type="InterPro" id="IPR020843">
    <property type="entry name" value="ER"/>
</dbReference>
<dbReference type="RefSeq" id="WP_378111372.1">
    <property type="nucleotide sequence ID" value="NZ_JBHSNC010000024.1"/>
</dbReference>
<evidence type="ECO:0000313" key="4">
    <source>
        <dbReference type="EMBL" id="MFC5529499.1"/>
    </source>
</evidence>
<proteinExistence type="predicted"/>
<evidence type="ECO:0000256" key="1">
    <source>
        <dbReference type="ARBA" id="ARBA00022857"/>
    </source>
</evidence>
<gene>
    <name evidence="4" type="ORF">ACFPQ4_08560</name>
</gene>
<dbReference type="InterPro" id="IPR047618">
    <property type="entry name" value="QOR-like"/>
</dbReference>
<dbReference type="PANTHER" id="PTHR48106">
    <property type="entry name" value="QUINONE OXIDOREDUCTASE PIG3-RELATED"/>
    <property type="match status" value="1"/>
</dbReference>
<dbReference type="InterPro" id="IPR013154">
    <property type="entry name" value="ADH-like_N"/>
</dbReference>
<dbReference type="InterPro" id="IPR002364">
    <property type="entry name" value="Quin_OxRdtase/zeta-crystal_CS"/>
</dbReference>